<dbReference type="InterPro" id="IPR011761">
    <property type="entry name" value="ATP-grasp"/>
</dbReference>
<dbReference type="Gene3D" id="3.30.1490.20">
    <property type="entry name" value="ATP-grasp fold, A domain"/>
    <property type="match status" value="1"/>
</dbReference>
<dbReference type="OrthoDB" id="9775266at2"/>
<name>A0A1H2XB74_9FLAO</name>
<proteinExistence type="predicted"/>
<sequence>MERLQLTWHRITHWEYWPFWLIYYPMFPVWLYYSIKARSIFYFNAANPGMKNGGMAMISKKEIYDMIPDQYIPKTIFFPENESVDTALERILASEIGFPFIAKPNIGMKSFGVEKIHDKEAFQKYVAWSPSDFLVQELIPYSKEVGIFYVRKPDEEIGKITGIVSKEFLSVTGDGKQSILELIKANPRSHFQLKALQNKFGDTLQSVLKMGEEFILVPYGSHTRGAKFVDISNKINTDLVNAIDEVCQRIQGFHYGRLDVLYHSFEDLSKGKNFSIIEINGAGGEATHIYDPEHSLFWAWKEVARHWGMLCEISMLNHQNGHPYLSFKDGRTMLKESGALQAKLKMA</sequence>
<keyword evidence="5" id="KW-1185">Reference proteome</keyword>
<evidence type="ECO:0000256" key="1">
    <source>
        <dbReference type="PROSITE-ProRule" id="PRU00409"/>
    </source>
</evidence>
<evidence type="ECO:0000256" key="2">
    <source>
        <dbReference type="SAM" id="Phobius"/>
    </source>
</evidence>
<keyword evidence="2" id="KW-0472">Membrane</keyword>
<feature type="transmembrane region" description="Helical" evidence="2">
    <location>
        <begin position="16"/>
        <end position="33"/>
    </location>
</feature>
<dbReference type="RefSeq" id="WP_090293571.1">
    <property type="nucleotide sequence ID" value="NZ_FNKI01000001.1"/>
</dbReference>
<dbReference type="GO" id="GO:0046872">
    <property type="term" value="F:metal ion binding"/>
    <property type="evidence" value="ECO:0007669"/>
    <property type="project" value="InterPro"/>
</dbReference>
<evidence type="ECO:0000259" key="3">
    <source>
        <dbReference type="PROSITE" id="PS50975"/>
    </source>
</evidence>
<keyword evidence="1" id="KW-0067">ATP-binding</keyword>
<keyword evidence="2" id="KW-0812">Transmembrane</keyword>
<dbReference type="GO" id="GO:0005524">
    <property type="term" value="F:ATP binding"/>
    <property type="evidence" value="ECO:0007669"/>
    <property type="project" value="UniProtKB-UniRule"/>
</dbReference>
<dbReference type="SUPFAM" id="SSF56059">
    <property type="entry name" value="Glutathione synthetase ATP-binding domain-like"/>
    <property type="match status" value="1"/>
</dbReference>
<dbReference type="Proteomes" id="UP000199592">
    <property type="component" value="Unassembled WGS sequence"/>
</dbReference>
<evidence type="ECO:0000313" key="4">
    <source>
        <dbReference type="EMBL" id="SDW90090.1"/>
    </source>
</evidence>
<keyword evidence="2" id="KW-1133">Transmembrane helix</keyword>
<dbReference type="STRING" id="1073328.SAMN05216294_1311"/>
<dbReference type="EMBL" id="FNMY01000003">
    <property type="protein sequence ID" value="SDW90090.1"/>
    <property type="molecule type" value="Genomic_DNA"/>
</dbReference>
<keyword evidence="1" id="KW-0547">Nucleotide-binding</keyword>
<protein>
    <recommendedName>
        <fullName evidence="3">ATP-grasp domain-containing protein</fullName>
    </recommendedName>
</protein>
<evidence type="ECO:0000313" key="5">
    <source>
        <dbReference type="Proteomes" id="UP000199592"/>
    </source>
</evidence>
<organism evidence="4 5">
    <name type="scientific">Flagellimonas zhangzhouensis</name>
    <dbReference type="NCBI Taxonomy" id="1073328"/>
    <lineage>
        <taxon>Bacteria</taxon>
        <taxon>Pseudomonadati</taxon>
        <taxon>Bacteroidota</taxon>
        <taxon>Flavobacteriia</taxon>
        <taxon>Flavobacteriales</taxon>
        <taxon>Flavobacteriaceae</taxon>
        <taxon>Flagellimonas</taxon>
    </lineage>
</organism>
<gene>
    <name evidence="4" type="ORF">SAMN04487892_2690</name>
</gene>
<feature type="domain" description="ATP-grasp" evidence="3">
    <location>
        <begin position="64"/>
        <end position="264"/>
    </location>
</feature>
<reference evidence="5" key="1">
    <citation type="submission" date="2016-10" db="EMBL/GenBank/DDBJ databases">
        <authorList>
            <person name="Varghese N."/>
            <person name="Submissions S."/>
        </authorList>
    </citation>
    <scope>NUCLEOTIDE SEQUENCE [LARGE SCALE GENOMIC DNA]</scope>
    <source>
        <strain evidence="5">DSM 25030</strain>
    </source>
</reference>
<dbReference type="PROSITE" id="PS50975">
    <property type="entry name" value="ATP_GRASP"/>
    <property type="match status" value="1"/>
</dbReference>
<accession>A0A1H2XB74</accession>
<dbReference type="InterPro" id="IPR013815">
    <property type="entry name" value="ATP_grasp_subdomain_1"/>
</dbReference>
<dbReference type="AlphaFoldDB" id="A0A1H2XB74"/>